<protein>
    <submittedName>
        <fullName evidence="1">Uncharacterized protein</fullName>
    </submittedName>
</protein>
<keyword evidence="2" id="KW-1185">Reference proteome</keyword>
<dbReference type="Proteomes" id="UP001409585">
    <property type="component" value="Unassembled WGS sequence"/>
</dbReference>
<comment type="caution">
    <text evidence="1">The sequence shown here is derived from an EMBL/GenBank/DDBJ whole genome shotgun (WGS) entry which is preliminary data.</text>
</comment>
<sequence length="90" mass="9483">MSNKEASLSYSASGGPIHYSVFALPNQGAFLSIQLGPASYQSMKAALPMDAELIDTALKSAAKSGVLIDEQGDAIPPIKSKSLLDILFKR</sequence>
<proteinExistence type="predicted"/>
<evidence type="ECO:0000313" key="1">
    <source>
        <dbReference type="EMBL" id="GAA4958973.1"/>
    </source>
</evidence>
<organism evidence="1 2">
    <name type="scientific">Halioxenophilus aromaticivorans</name>
    <dbReference type="NCBI Taxonomy" id="1306992"/>
    <lineage>
        <taxon>Bacteria</taxon>
        <taxon>Pseudomonadati</taxon>
        <taxon>Pseudomonadota</taxon>
        <taxon>Gammaproteobacteria</taxon>
        <taxon>Alteromonadales</taxon>
        <taxon>Alteromonadaceae</taxon>
        <taxon>Halioxenophilus</taxon>
    </lineage>
</organism>
<reference evidence="2" key="1">
    <citation type="journal article" date="2019" name="Int. J. Syst. Evol. Microbiol.">
        <title>The Global Catalogue of Microorganisms (GCM) 10K type strain sequencing project: providing services to taxonomists for standard genome sequencing and annotation.</title>
        <authorList>
            <consortium name="The Broad Institute Genomics Platform"/>
            <consortium name="The Broad Institute Genome Sequencing Center for Infectious Disease"/>
            <person name="Wu L."/>
            <person name="Ma J."/>
        </authorList>
    </citation>
    <scope>NUCLEOTIDE SEQUENCE [LARGE SCALE GENOMIC DNA]</scope>
    <source>
        <strain evidence="2">JCM 19134</strain>
    </source>
</reference>
<name>A0AAV3U8L5_9ALTE</name>
<dbReference type="AlphaFoldDB" id="A0AAV3U8L5"/>
<evidence type="ECO:0000313" key="2">
    <source>
        <dbReference type="Proteomes" id="UP001409585"/>
    </source>
</evidence>
<accession>A0AAV3U8L5</accession>
<gene>
    <name evidence="1" type="ORF">GCM10025791_44770</name>
</gene>
<dbReference type="EMBL" id="BAABLX010000077">
    <property type="protein sequence ID" value="GAA4958973.1"/>
    <property type="molecule type" value="Genomic_DNA"/>
</dbReference>